<dbReference type="EMBL" id="CP017147">
    <property type="protein sequence ID" value="AOO81478.1"/>
    <property type="molecule type" value="Genomic_DNA"/>
</dbReference>
<organism evidence="2 3">
    <name type="scientific">Bosea vaviloviae</name>
    <dbReference type="NCBI Taxonomy" id="1526658"/>
    <lineage>
        <taxon>Bacteria</taxon>
        <taxon>Pseudomonadati</taxon>
        <taxon>Pseudomonadota</taxon>
        <taxon>Alphaproteobacteria</taxon>
        <taxon>Hyphomicrobiales</taxon>
        <taxon>Boseaceae</taxon>
        <taxon>Bosea</taxon>
    </lineage>
</organism>
<keyword evidence="3" id="KW-1185">Reference proteome</keyword>
<accession>A0A1D7U280</accession>
<dbReference type="KEGG" id="bvv:BHK69_14345"/>
<evidence type="ECO:0000313" key="3">
    <source>
        <dbReference type="Proteomes" id="UP000094969"/>
    </source>
</evidence>
<protein>
    <submittedName>
        <fullName evidence="2">Uncharacterized protein</fullName>
    </submittedName>
</protein>
<proteinExistence type="predicted"/>
<gene>
    <name evidence="2" type="ORF">BHK69_14345</name>
</gene>
<evidence type="ECO:0000313" key="2">
    <source>
        <dbReference type="EMBL" id="AOO81478.1"/>
    </source>
</evidence>
<dbReference type="AlphaFoldDB" id="A0A1D7U280"/>
<dbReference type="Proteomes" id="UP000094969">
    <property type="component" value="Chromosome"/>
</dbReference>
<name>A0A1D7U280_9HYPH</name>
<sequence length="75" mass="7736">MNDASAAEREVVGAPGAASKRFSSARPGAMPLPTTTSDCLVMEIQNVREILAGSRNAAQSSFRGGAASLQRNTKA</sequence>
<feature type="compositionally biased region" description="Basic and acidic residues" evidence="1">
    <location>
        <begin position="1"/>
        <end position="11"/>
    </location>
</feature>
<reference evidence="2 3" key="1">
    <citation type="journal article" date="2015" name="Antonie Van Leeuwenhoek">
        <title>Bosea vaviloviae sp. nov., a new species of slow-growing rhizobia isolated from nodules of the relict species Vavilovia formosa (Stev.) Fed.</title>
        <authorList>
            <person name="Safronova V.I."/>
            <person name="Kuznetsova I.G."/>
            <person name="Sazanova A.L."/>
            <person name="Kimeklis A.K."/>
            <person name="Belimov A.A."/>
            <person name="Andronov E.E."/>
            <person name="Pinaev A.G."/>
            <person name="Chizhevskaya E.P."/>
            <person name="Pukhaev A.R."/>
            <person name="Popov K.P."/>
            <person name="Willems A."/>
            <person name="Tikhonovich I.A."/>
        </authorList>
    </citation>
    <scope>NUCLEOTIDE SEQUENCE [LARGE SCALE GENOMIC DNA]</scope>
    <source>
        <strain evidence="2 3">Vaf18</strain>
    </source>
</reference>
<feature type="region of interest" description="Disordered" evidence="1">
    <location>
        <begin position="1"/>
        <end position="32"/>
    </location>
</feature>
<evidence type="ECO:0000256" key="1">
    <source>
        <dbReference type="SAM" id="MobiDB-lite"/>
    </source>
</evidence>